<dbReference type="InterPro" id="IPR014853">
    <property type="entry name" value="VWF/SSPO/ZAN-like_Cys-rich_dom"/>
</dbReference>
<keyword evidence="3" id="KW-1015">Disulfide bond</keyword>
<dbReference type="SMART" id="SM00832">
    <property type="entry name" value="C8"/>
    <property type="match status" value="3"/>
</dbReference>
<protein>
    <recommendedName>
        <fullName evidence="5">VWFD domain-containing protein</fullName>
    </recommendedName>
</protein>
<dbReference type="EMBL" id="AKHW03006056">
    <property type="protein sequence ID" value="KYO24644.1"/>
    <property type="molecule type" value="Genomic_DNA"/>
</dbReference>
<dbReference type="STRING" id="8496.A0A151MJE4"/>
<feature type="domain" description="VWFD" evidence="5">
    <location>
        <begin position="1769"/>
        <end position="1949"/>
    </location>
</feature>
<dbReference type="InterPro" id="IPR035234">
    <property type="entry name" value="IgGFc-bd_N"/>
</dbReference>
<dbReference type="PANTHER" id="PTHR11339">
    <property type="entry name" value="EXTRACELLULAR MATRIX GLYCOPROTEIN RELATED"/>
    <property type="match status" value="1"/>
</dbReference>
<feature type="domain" description="VWFD" evidence="5">
    <location>
        <begin position="1381"/>
        <end position="1559"/>
    </location>
</feature>
<dbReference type="InterPro" id="IPR001007">
    <property type="entry name" value="VWF_dom"/>
</dbReference>
<evidence type="ECO:0000259" key="5">
    <source>
        <dbReference type="PROSITE" id="PS51233"/>
    </source>
</evidence>
<dbReference type="InterPro" id="IPR002919">
    <property type="entry name" value="TIL_dom"/>
</dbReference>
<evidence type="ECO:0000313" key="6">
    <source>
        <dbReference type="EMBL" id="KYO24644.1"/>
    </source>
</evidence>
<dbReference type="PROSITE" id="PS51233">
    <property type="entry name" value="VWFD"/>
    <property type="match status" value="4"/>
</dbReference>
<dbReference type="Pfam" id="PF12714">
    <property type="entry name" value="TILa"/>
    <property type="match status" value="1"/>
</dbReference>
<proteinExistence type="predicted"/>
<dbReference type="Pfam" id="PF01826">
    <property type="entry name" value="TIL"/>
    <property type="match status" value="3"/>
</dbReference>
<dbReference type="InterPro" id="IPR003645">
    <property type="entry name" value="Fol_N"/>
</dbReference>
<dbReference type="InterPro" id="IPR036773">
    <property type="entry name" value="TB_dom_sf"/>
</dbReference>
<dbReference type="SMART" id="SM00216">
    <property type="entry name" value="VWD"/>
    <property type="match status" value="4"/>
</dbReference>
<keyword evidence="4" id="KW-0325">Glycoprotein</keyword>
<comment type="caution">
    <text evidence="6">The sequence shown here is derived from an EMBL/GenBank/DDBJ whole genome shotgun (WGS) entry which is preliminary data.</text>
</comment>
<evidence type="ECO:0000313" key="7">
    <source>
        <dbReference type="Proteomes" id="UP000050525"/>
    </source>
</evidence>
<dbReference type="PANTHER" id="PTHR11339:SF374">
    <property type="entry name" value="ZONADHESIN"/>
    <property type="match status" value="1"/>
</dbReference>
<organism evidence="6 7">
    <name type="scientific">Alligator mississippiensis</name>
    <name type="common">American alligator</name>
    <dbReference type="NCBI Taxonomy" id="8496"/>
    <lineage>
        <taxon>Eukaryota</taxon>
        <taxon>Metazoa</taxon>
        <taxon>Chordata</taxon>
        <taxon>Craniata</taxon>
        <taxon>Vertebrata</taxon>
        <taxon>Euteleostomi</taxon>
        <taxon>Archelosauria</taxon>
        <taxon>Archosauria</taxon>
        <taxon>Crocodylia</taxon>
        <taxon>Alligatoridae</taxon>
        <taxon>Alligatorinae</taxon>
        <taxon>Alligator</taxon>
    </lineage>
</organism>
<dbReference type="SMART" id="SM00215">
    <property type="entry name" value="VWC_out"/>
    <property type="match status" value="2"/>
</dbReference>
<name>A0A151MJE4_ALLMI</name>
<dbReference type="InterPro" id="IPR036084">
    <property type="entry name" value="Ser_inhib-like_sf"/>
</dbReference>
<feature type="domain" description="VWFD" evidence="5">
    <location>
        <begin position="2110"/>
        <end position="2284"/>
    </location>
</feature>
<accession>A0A151MJE4</accession>
<evidence type="ECO:0000256" key="3">
    <source>
        <dbReference type="ARBA" id="ARBA00023157"/>
    </source>
</evidence>
<dbReference type="InterPro" id="IPR050780">
    <property type="entry name" value="Mucin_vWF_Thrombospondin_sf"/>
</dbReference>
<dbReference type="InterPro" id="IPR025615">
    <property type="entry name" value="TILa_dom"/>
</dbReference>
<dbReference type="Proteomes" id="UP000050525">
    <property type="component" value="Unassembled WGS sequence"/>
</dbReference>
<dbReference type="Pfam" id="PF08742">
    <property type="entry name" value="C8"/>
    <property type="match status" value="3"/>
</dbReference>
<dbReference type="FunFam" id="2.10.25.10:FF:000055">
    <property type="entry name" value="alpha-tectorin isoform X1"/>
    <property type="match status" value="3"/>
</dbReference>
<dbReference type="Pfam" id="PF17517">
    <property type="entry name" value="IgGFc_binding"/>
    <property type="match status" value="1"/>
</dbReference>
<keyword evidence="1" id="KW-0732">Signal</keyword>
<keyword evidence="2" id="KW-0677">Repeat</keyword>
<sequence length="2292" mass="250921">MATGGPQGRYFVTAFLENGMPKVAGHFKLFLIGYHDATSVTVTIPKSKFREVVALHRKQVVTVQLPSHVQMVGTNIFPSTVVVKSSKLISVMSLNSKETSTETTIVYPLFFLGKKYFVITPTGHPTGSFQEFAVVACQQATNVDIYLRGQVTFKGQVYPAGSKLHVSLKPFQTIQLQSTNDLSGTKVLSQKPVAVLAGHTCIWSHNHCQHVMEQLLPVSQWGKTFAVVPLSFQSTHAVAFVVAHQATLLQIQAGPKQKMLWLQAGEVKKLAVKLAKPLYLTADAGIQVIFYSLGSVKAGVPYEPFLSQVPALRNYAKSYYVLGRLGIHNMAIIITKSYTTGQLTFDHQPLRQLQWQPIPGSGYSWAEYRFSRKQKVHVLKHPGAPFGVLSIGIADHITHGTVAFANARTMCQIVGGIPKCIPRVPTCSDIYCHKGTVCQIIDGVPKCVQRVPTCSDIHCHKSTVCQIVGVIPKCIPRVPTCSDIYCHKGTICQVIDGVPKCVQRVPTCSDIHCHKSTVCQIVGGIPKCVPRVPTCSDIYCHKGTICQIIDGFPKCIQRVPTCSDIHCHKGTVCQIVRGIPKCVPRVPTCSDIYCHKGTICQVIDGFPKCVQRVPTCSDIHCHKGTVCQIVGGIPKCVPRVPTCSDIYCHKGTVCQIIDGFPKCVQRVPTCSDIHCHKGTVCQIVGGIPKCIQRVPTCRDIYCHQGTVCQVIDGFPKCVQHVPTCRDIQCHKGTVCQIIDGFPKCSSAPHPCLHFPCPAGAACGLVQGQPTCVPSSSCHQFQCKGGTMCKVVDGAPRCLPPLTCRHVHCKDRRVCKVVHGWPKCVHMFRIQCHIGSTCKILHEVPTCVPHVPLCHTVQCQAGSKCKVLNGVPTCVPHIPSCHNIHCQDGTTCRLVNGWPRCLPKKPSCQGVACQAGTKCQVVDGVPTCVPHLPPCHGVQCPMGKLCKVVNGAPKCVHLAPSCDGILCRVGSTCKLINRLPTCVPVTRAQPVCWASGHPHYHTFDGRSYDFQGTCTYTLVKPCAGTTAKLPSFHVKAKSQRCGQSHVSFVSQVTLLLYGYEITMVKYEYGLVRVNKQKTRLPISLKHNKLCLHHRGGQLVVETRFGLKIYYDWNYYLVVKVTKAFHGMLCGLCGNNNGDPSDDFLTSSGSLAVSPVAFGKSWKVDDGDNHCQHGCHGKCKGCSPKLVKRYGGVGYCGLIKKAPNGPFRQCHARVAPKPYLADCIADLCTYDGYKQILCRALKTYADACQREGALVHNWRKHAGCPMPCPENSHYVACGSACPLTCKNFIIPEKCRLPCVETCQCKPGYVLDGGQCIPKERCGCAHKGRLYAPGERFWADDRCQQACKCNAGTRKVTCQDARCKESEECGVTGGVRGCYPTRYGTCAAVGETHYVTFDGLHYDFLGTCVYLLAKLCHRSKGLLPFQVLVQREQPSGKEGSGATKVVEVKVYGVEITLAAHGRVKLNGLYIHLPYSIENNKISIHYRGWDVVVKTDFRLTVAFDGRNHVRVTLPSTYAGTVCGLCGNFNGKKQDDFTVRGGLRATSPATLGRSWKVRDIPGCVEGEKAACKDMFQMERQQRQEQKVCGVLLNPNGPFRGCHNQVPPEGYFKDCVFDHCSKKSLAVVCNILAGYAATCQAAGAPIQPWRTKNFCRPSCPKNSHYEVCARGCPATCRSLYSPAQCPTKCREGCVCDSGFVLSGQQCVPMSQCGCVYRGFYYKPGESFYPSGFCKERCHCQAGGIVHCREFSCGPNEECRVVDGIQKCHPVVPKVGTCQANGDPHYLNFDGYSFDFQGNCTYVLAQSCARKGYLPAFTIKVQNQRLGKTQAATTKTVSVKVYKHVFSLQRGHKGIIVVDGVAFQLPLCLEGGNVCAFYHGATVVIRTDFGLSVTFDLWYHLAVRVPQAYRQQMCGLCGNYNGHRADDFVKPDGRPARNLRDFGASWKVPVPGMTCNDGCAGLVCPACHESRKVNYVHSKHCEILRARYGPFSACYSTLNPTIFFNNCVHDLCKTTGDRRVLCRAIHAYVASCQAAGIKIKAWRTNKFCPMSCPANSHYSLCANPCSSGCKAVAKITQCPKTCAEGCQCNKGYVQVGHACIPLQHCRCFHQGRYYKDGLCSITRGDIFTTFDGISGKMPPDGVYEISSLLSTKNKEWFRVVVDIQGCHKCPSSRITTVTVFFHQLTILVQRDGKVLVNGHVVQLPARPSATVSVKLAQDKVTVAQGKALRVQLSRGGDVRVVASGHLARKLSGACGSFNGNRADDLRLPDGTVAHSVSELVGYWRFTETVVHGDNKDKKD</sequence>
<feature type="domain" description="VWFD" evidence="5">
    <location>
        <begin position="989"/>
        <end position="1170"/>
    </location>
</feature>
<evidence type="ECO:0000256" key="2">
    <source>
        <dbReference type="ARBA" id="ARBA00022737"/>
    </source>
</evidence>
<evidence type="ECO:0000256" key="1">
    <source>
        <dbReference type="ARBA" id="ARBA00022729"/>
    </source>
</evidence>
<evidence type="ECO:0000256" key="4">
    <source>
        <dbReference type="ARBA" id="ARBA00023180"/>
    </source>
</evidence>
<dbReference type="SMART" id="SM00274">
    <property type="entry name" value="FOLN"/>
    <property type="match status" value="22"/>
</dbReference>
<keyword evidence="7" id="KW-1185">Reference proteome</keyword>
<dbReference type="Gene3D" id="2.10.25.10">
    <property type="entry name" value="Laminin"/>
    <property type="match status" value="3"/>
</dbReference>
<gene>
    <name evidence="6" type="ORF">Y1Q_0021928</name>
</gene>
<dbReference type="InterPro" id="IPR001846">
    <property type="entry name" value="VWF_type-D"/>
</dbReference>
<dbReference type="SUPFAM" id="SSF57567">
    <property type="entry name" value="Serine protease inhibitors"/>
    <property type="match status" value="3"/>
</dbReference>
<dbReference type="CDD" id="cd19941">
    <property type="entry name" value="TIL"/>
    <property type="match status" value="3"/>
</dbReference>
<dbReference type="Pfam" id="PF00094">
    <property type="entry name" value="VWD"/>
    <property type="match status" value="4"/>
</dbReference>
<dbReference type="Gene3D" id="3.90.290.10">
    <property type="entry name" value="TGF-beta binding (TB) domain"/>
    <property type="match status" value="8"/>
</dbReference>
<reference evidence="6 7" key="1">
    <citation type="journal article" date="2012" name="Genome Biol.">
        <title>Sequencing three crocodilian genomes to illuminate the evolution of archosaurs and amniotes.</title>
        <authorList>
            <person name="St John J.A."/>
            <person name="Braun E.L."/>
            <person name="Isberg S.R."/>
            <person name="Miles L.G."/>
            <person name="Chong A.Y."/>
            <person name="Gongora J."/>
            <person name="Dalzell P."/>
            <person name="Moran C."/>
            <person name="Bed'hom B."/>
            <person name="Abzhanov A."/>
            <person name="Burgess S.C."/>
            <person name="Cooksey A.M."/>
            <person name="Castoe T.A."/>
            <person name="Crawford N.G."/>
            <person name="Densmore L.D."/>
            <person name="Drew J.C."/>
            <person name="Edwards S.V."/>
            <person name="Faircloth B.C."/>
            <person name="Fujita M.K."/>
            <person name="Greenwold M.J."/>
            <person name="Hoffmann F.G."/>
            <person name="Howard J.M."/>
            <person name="Iguchi T."/>
            <person name="Janes D.E."/>
            <person name="Khan S.Y."/>
            <person name="Kohno S."/>
            <person name="de Koning A.J."/>
            <person name="Lance S.L."/>
            <person name="McCarthy F.M."/>
            <person name="McCormack J.E."/>
            <person name="Merchant M.E."/>
            <person name="Peterson D.G."/>
            <person name="Pollock D.D."/>
            <person name="Pourmand N."/>
            <person name="Raney B.J."/>
            <person name="Roessler K.A."/>
            <person name="Sanford J.R."/>
            <person name="Sawyer R.H."/>
            <person name="Schmidt C.J."/>
            <person name="Triplett E.W."/>
            <person name="Tuberville T.D."/>
            <person name="Venegas-Anaya M."/>
            <person name="Howard J.T."/>
            <person name="Jarvis E.D."/>
            <person name="Guillette L.J.Jr."/>
            <person name="Glenn T.C."/>
            <person name="Green R.E."/>
            <person name="Ray D.A."/>
        </authorList>
    </citation>
    <scope>NUCLEOTIDE SEQUENCE [LARGE SCALE GENOMIC DNA]</scope>
    <source>
        <strain evidence="6">KSC_2009_1</strain>
    </source>
</reference>